<accession>A0A382WBQ6</accession>
<dbReference type="Gene3D" id="3.20.20.140">
    <property type="entry name" value="Metal-dependent hydrolases"/>
    <property type="match status" value="1"/>
</dbReference>
<dbReference type="SUPFAM" id="SSF51338">
    <property type="entry name" value="Composite domain of metallo-dependent hydrolases"/>
    <property type="match status" value="1"/>
</dbReference>
<dbReference type="GO" id="GO:0008448">
    <property type="term" value="F:N-acetylglucosamine-6-phosphate deacetylase activity"/>
    <property type="evidence" value="ECO:0007669"/>
    <property type="project" value="TreeGrafter"/>
</dbReference>
<dbReference type="SUPFAM" id="SSF51556">
    <property type="entry name" value="Metallo-dependent hydrolases"/>
    <property type="match status" value="1"/>
</dbReference>
<dbReference type="AlphaFoldDB" id="A0A382WBQ6"/>
<dbReference type="EMBL" id="UINC01158603">
    <property type="protein sequence ID" value="SVD56233.1"/>
    <property type="molecule type" value="Genomic_DNA"/>
</dbReference>
<proteinExistence type="predicted"/>
<protein>
    <submittedName>
        <fullName evidence="2">Uncharacterized protein</fullName>
    </submittedName>
</protein>
<keyword evidence="1" id="KW-0378">Hydrolase</keyword>
<gene>
    <name evidence="2" type="ORF">METZ01_LOCUS409087</name>
</gene>
<dbReference type="GO" id="GO:0006046">
    <property type="term" value="P:N-acetylglucosamine catabolic process"/>
    <property type="evidence" value="ECO:0007669"/>
    <property type="project" value="TreeGrafter"/>
</dbReference>
<dbReference type="PANTHER" id="PTHR11113:SF14">
    <property type="entry name" value="N-ACETYLGLUCOSAMINE-6-PHOSPHATE DEACETYLASE"/>
    <property type="match status" value="1"/>
</dbReference>
<dbReference type="PANTHER" id="PTHR11113">
    <property type="entry name" value="N-ACETYLGLUCOSAMINE-6-PHOSPHATE DEACETYLASE"/>
    <property type="match status" value="1"/>
</dbReference>
<reference evidence="2" key="1">
    <citation type="submission" date="2018-05" db="EMBL/GenBank/DDBJ databases">
        <authorList>
            <person name="Lanie J.A."/>
            <person name="Ng W.-L."/>
            <person name="Kazmierczak K.M."/>
            <person name="Andrzejewski T.M."/>
            <person name="Davidsen T.M."/>
            <person name="Wayne K.J."/>
            <person name="Tettelin H."/>
            <person name="Glass J.I."/>
            <person name="Rusch D."/>
            <person name="Podicherti R."/>
            <person name="Tsui H.-C.T."/>
            <person name="Winkler M.E."/>
        </authorList>
    </citation>
    <scope>NUCLEOTIDE SEQUENCE</scope>
</reference>
<dbReference type="InterPro" id="IPR011059">
    <property type="entry name" value="Metal-dep_hydrolase_composite"/>
</dbReference>
<sequence length="108" mass="11454">MEDHSIVIENDKIAGIIPGKITIDNCQSISADGLYVSPGFIDLHVHGGNGSDFMDATVEDIREIIRYHTQGGTTGLLATTASESHLNIMDAIQALDQAHPITGAKLLG</sequence>
<name>A0A382WBQ6_9ZZZZ</name>
<dbReference type="Gene3D" id="2.30.40.10">
    <property type="entry name" value="Urease, subunit C, domain 1"/>
    <property type="match status" value="1"/>
</dbReference>
<evidence type="ECO:0000256" key="1">
    <source>
        <dbReference type="ARBA" id="ARBA00022801"/>
    </source>
</evidence>
<evidence type="ECO:0000313" key="2">
    <source>
        <dbReference type="EMBL" id="SVD56233.1"/>
    </source>
</evidence>
<dbReference type="InterPro" id="IPR032466">
    <property type="entry name" value="Metal_Hydrolase"/>
</dbReference>
<feature type="non-terminal residue" evidence="2">
    <location>
        <position position="108"/>
    </location>
</feature>
<organism evidence="2">
    <name type="scientific">marine metagenome</name>
    <dbReference type="NCBI Taxonomy" id="408172"/>
    <lineage>
        <taxon>unclassified sequences</taxon>
        <taxon>metagenomes</taxon>
        <taxon>ecological metagenomes</taxon>
    </lineage>
</organism>